<dbReference type="EMBL" id="LN829119">
    <property type="protein sequence ID" value="CPR16397.1"/>
    <property type="molecule type" value="Genomic_DNA"/>
</dbReference>
<dbReference type="KEGG" id="fil:BN1229_v1_0787"/>
<protein>
    <submittedName>
        <fullName evidence="2">Uncharacterized protein</fullName>
    </submittedName>
</protein>
<sequence>MTDEVRALEVGRGREPERSCARELKTGFNWSGHARILLLTFAVSAVALVLIVAALNPYGNLPWSFTGSHVVMDDNQRFQYPALVREKDYDSVVVGTSTSRLLDPELLDAQFGGRFLNLALNDGRAWEQSQLMHLVQSEGAKLHTLIVGLDVVWCDQRADERRITKRGFPDWMYDANPWNDFPFMLNGKAVEIAGRKLAYHLGLTEARISSRGFEVFVPPDASYDAEKAKRKIWGNRGHRRTAASKPYVASDEERKGWDFPALKWLDADLGALAAQRVILVFMPVHIAAQPRLGSDVAAVETECKSRIAGLARRHDAYLIDFRRHSQLTTRDENYWDNLHYRLPIAGQIIDSLGEALKTGGAAADGTWHVLAQPAGK</sequence>
<dbReference type="RefSeq" id="WP_052743671.1">
    <property type="nucleotide sequence ID" value="NZ_LN829118.1"/>
</dbReference>
<reference evidence="3" key="1">
    <citation type="submission" date="2015-02" db="EMBL/GenBank/DDBJ databases">
        <authorList>
            <person name="Chooi Y.-H."/>
        </authorList>
    </citation>
    <scope>NUCLEOTIDE SEQUENCE [LARGE SCALE GENOMIC DNA]</scope>
    <source>
        <strain evidence="3">strain Y</strain>
    </source>
</reference>
<evidence type="ECO:0000313" key="3">
    <source>
        <dbReference type="Proteomes" id="UP000033187"/>
    </source>
</evidence>
<organism evidence="2 3">
    <name type="scientific">Candidatus Filomicrobium marinum</name>
    <dbReference type="NCBI Taxonomy" id="1608628"/>
    <lineage>
        <taxon>Bacteria</taxon>
        <taxon>Pseudomonadati</taxon>
        <taxon>Pseudomonadota</taxon>
        <taxon>Alphaproteobacteria</taxon>
        <taxon>Hyphomicrobiales</taxon>
        <taxon>Hyphomicrobiaceae</taxon>
        <taxon>Filomicrobium</taxon>
    </lineage>
</organism>
<dbReference type="AlphaFoldDB" id="A0A0D6JCC0"/>
<dbReference type="KEGG" id="fiy:BN1229_v1_0791"/>
<accession>A0A0D6JCC0</accession>
<name>A0A0D6JCC0_9HYPH</name>
<proteinExistence type="predicted"/>
<evidence type="ECO:0000256" key="1">
    <source>
        <dbReference type="SAM" id="Phobius"/>
    </source>
</evidence>
<keyword evidence="1" id="KW-1133">Transmembrane helix</keyword>
<dbReference type="OrthoDB" id="7280567at2"/>
<keyword evidence="3" id="KW-1185">Reference proteome</keyword>
<dbReference type="Proteomes" id="UP000033187">
    <property type="component" value="Chromosome 1"/>
</dbReference>
<keyword evidence="1" id="KW-0472">Membrane</keyword>
<keyword evidence="1" id="KW-0812">Transmembrane</keyword>
<evidence type="ECO:0000313" key="2">
    <source>
        <dbReference type="EMBL" id="CPR16397.1"/>
    </source>
</evidence>
<gene>
    <name evidence="2" type="ORF">YBN1229_v1_0791</name>
</gene>
<feature type="transmembrane region" description="Helical" evidence="1">
    <location>
        <begin position="36"/>
        <end position="55"/>
    </location>
</feature>